<dbReference type="GO" id="GO:0016491">
    <property type="term" value="F:oxidoreductase activity"/>
    <property type="evidence" value="ECO:0007669"/>
    <property type="project" value="UniProtKB-KW"/>
</dbReference>
<dbReference type="GO" id="GO:0005737">
    <property type="term" value="C:cytoplasm"/>
    <property type="evidence" value="ECO:0007669"/>
    <property type="project" value="TreeGrafter"/>
</dbReference>
<evidence type="ECO:0000313" key="4">
    <source>
        <dbReference type="Proteomes" id="UP001515100"/>
    </source>
</evidence>
<evidence type="ECO:0000313" key="3">
    <source>
        <dbReference type="EMBL" id="KAA1380707.1"/>
    </source>
</evidence>
<dbReference type="Pfam" id="PF01266">
    <property type="entry name" value="DAO"/>
    <property type="match status" value="1"/>
</dbReference>
<sequence length="403" mass="41913">MKSRYDVVVIGGGLLGGSLALGLARDDVDVLLLERDQINQHASGRNAGSLHFQLEYRMIERGIEAARRAAEAIPLHLEAARLWQELSASIGPSLGVSQHGGLMLATAVEDVRRLEAKAELEQSWGLDVKVLDSAQAHDLAPYLSDSVLAASFCPTEGKANARTSAPALCRAAVQAGATVLSRAGVTSIERHGSRWRVVAEHEGDAVVVETDAVVLAAGVWCSELAEMMGSYVPVEPVALTMSVTARTAPLTPYLIQHAGARLSLKQSVEGNVLIGGGWPAQVTTLPNGSIDLRGRGQLLADSVAGNAAAAMNAVPAVADLPVLRTWVGTTTLAPDQLPVVGPLPGAPGGFVATGGSAFTLGPVFAELLGELVQGRAPRLDLRSYAADRFSGTAGTTERAAQHA</sequence>
<dbReference type="Proteomes" id="UP001515100">
    <property type="component" value="Unassembled WGS sequence"/>
</dbReference>
<dbReference type="Gene3D" id="3.30.9.10">
    <property type="entry name" value="D-Amino Acid Oxidase, subunit A, domain 2"/>
    <property type="match status" value="1"/>
</dbReference>
<reference evidence="3" key="1">
    <citation type="submission" date="2019-09" db="EMBL/GenBank/DDBJ databases">
        <authorList>
            <person name="Li J."/>
        </authorList>
    </citation>
    <scope>NUCLEOTIDE SEQUENCE [LARGE SCALE GENOMIC DNA]</scope>
    <source>
        <strain evidence="3">NRBC 14897</strain>
    </source>
</reference>
<dbReference type="InterPro" id="IPR036188">
    <property type="entry name" value="FAD/NAD-bd_sf"/>
</dbReference>
<evidence type="ECO:0000259" key="2">
    <source>
        <dbReference type="Pfam" id="PF01266"/>
    </source>
</evidence>
<dbReference type="OrthoDB" id="9806452at2"/>
<dbReference type="AlphaFoldDB" id="A0A641AT53"/>
<dbReference type="SUPFAM" id="SSF51905">
    <property type="entry name" value="FAD/NAD(P)-binding domain"/>
    <property type="match status" value="1"/>
</dbReference>
<dbReference type="InterPro" id="IPR006076">
    <property type="entry name" value="FAD-dep_OxRdtase"/>
</dbReference>
<dbReference type="Gene3D" id="3.50.50.60">
    <property type="entry name" value="FAD/NAD(P)-binding domain"/>
    <property type="match status" value="1"/>
</dbReference>
<dbReference type="RefSeq" id="WP_129181440.1">
    <property type="nucleotide sequence ID" value="NZ_JAGIOG010000001.1"/>
</dbReference>
<organism evidence="3 4">
    <name type="scientific">Aeromicrobium fastidiosum</name>
    <dbReference type="NCBI Taxonomy" id="52699"/>
    <lineage>
        <taxon>Bacteria</taxon>
        <taxon>Bacillati</taxon>
        <taxon>Actinomycetota</taxon>
        <taxon>Actinomycetes</taxon>
        <taxon>Propionibacteriales</taxon>
        <taxon>Nocardioidaceae</taxon>
        <taxon>Aeromicrobium</taxon>
    </lineage>
</organism>
<dbReference type="PANTHER" id="PTHR13847:SF287">
    <property type="entry name" value="FAD-DEPENDENT OXIDOREDUCTASE DOMAIN-CONTAINING PROTEIN 1"/>
    <property type="match status" value="1"/>
</dbReference>
<proteinExistence type="predicted"/>
<dbReference type="EMBL" id="SDPP02000001">
    <property type="protein sequence ID" value="KAA1380707.1"/>
    <property type="molecule type" value="Genomic_DNA"/>
</dbReference>
<protein>
    <submittedName>
        <fullName evidence="3">FAD-binding oxidoreductase</fullName>
    </submittedName>
</protein>
<keyword evidence="1" id="KW-0560">Oxidoreductase</keyword>
<name>A0A641AT53_9ACTN</name>
<accession>A0A641AT53</accession>
<evidence type="ECO:0000256" key="1">
    <source>
        <dbReference type="ARBA" id="ARBA00023002"/>
    </source>
</evidence>
<keyword evidence="4" id="KW-1185">Reference proteome</keyword>
<feature type="domain" description="FAD dependent oxidoreductase" evidence="2">
    <location>
        <begin position="6"/>
        <end position="371"/>
    </location>
</feature>
<comment type="caution">
    <text evidence="3">The sequence shown here is derived from an EMBL/GenBank/DDBJ whole genome shotgun (WGS) entry which is preliminary data.</text>
</comment>
<gene>
    <name evidence="3" type="ORF">ESP62_005960</name>
</gene>
<dbReference type="PANTHER" id="PTHR13847">
    <property type="entry name" value="SARCOSINE DEHYDROGENASE-RELATED"/>
    <property type="match status" value="1"/>
</dbReference>